<evidence type="ECO:0000256" key="5">
    <source>
        <dbReference type="ARBA" id="ARBA00023242"/>
    </source>
</evidence>
<dbReference type="CDD" id="cd04478">
    <property type="entry name" value="RPA2_DBD_D"/>
    <property type="match status" value="1"/>
</dbReference>
<dbReference type="InterPro" id="IPR012340">
    <property type="entry name" value="NA-bd_OB-fold"/>
</dbReference>
<dbReference type="GO" id="GO:0006289">
    <property type="term" value="P:nucleotide-excision repair"/>
    <property type="evidence" value="ECO:0007669"/>
    <property type="project" value="TreeGrafter"/>
</dbReference>
<dbReference type="InterPro" id="IPR036390">
    <property type="entry name" value="WH_DNA-bd_sf"/>
</dbReference>
<feature type="region of interest" description="Disordered" evidence="6">
    <location>
        <begin position="1"/>
        <end position="23"/>
    </location>
</feature>
<sequence>MNDTFGGEFNANQTTDGAASEKKSEGIAPVLIKQVLNSPEGNFQMFEMSFSMVCVKAIVRNIDTSSTKITYTLEDSTGRIEAHYWLEEGDTLKAPDVMLNNYATVYGSVRSQGGQKTLMVFKMLPVNDANEVVTHILEVLNARYKSEEYATKGGGCDFSGGSKAASDGGGFGVQGSNDLGLDGKNLVVFKAIKEHMSNDGISRDELKRKFTQMRESELNGILDFMISEGHIYSSIDTDHFLSTE</sequence>
<dbReference type="InterPro" id="IPR036388">
    <property type="entry name" value="WH-like_DNA-bd_sf"/>
</dbReference>
<dbReference type="Pfam" id="PF08784">
    <property type="entry name" value="RPA_C"/>
    <property type="match status" value="1"/>
</dbReference>
<organism evidence="8 9">
    <name type="scientific">Stomoxys calcitrans</name>
    <name type="common">Stable fly</name>
    <name type="synonym">Conops calcitrans</name>
    <dbReference type="NCBI Taxonomy" id="35570"/>
    <lineage>
        <taxon>Eukaryota</taxon>
        <taxon>Metazoa</taxon>
        <taxon>Ecdysozoa</taxon>
        <taxon>Arthropoda</taxon>
        <taxon>Hexapoda</taxon>
        <taxon>Insecta</taxon>
        <taxon>Pterygota</taxon>
        <taxon>Neoptera</taxon>
        <taxon>Endopterygota</taxon>
        <taxon>Diptera</taxon>
        <taxon>Brachycera</taxon>
        <taxon>Muscomorpha</taxon>
        <taxon>Muscoidea</taxon>
        <taxon>Muscidae</taxon>
        <taxon>Stomoxys</taxon>
    </lineage>
</organism>
<name>A0A1I8NMN2_STOCA</name>
<evidence type="ECO:0000313" key="8">
    <source>
        <dbReference type="EnsemblMetazoa" id="SCAU000377-PA"/>
    </source>
</evidence>
<dbReference type="InterPro" id="IPR040260">
    <property type="entry name" value="RFA2-like"/>
</dbReference>
<evidence type="ECO:0000259" key="7">
    <source>
        <dbReference type="Pfam" id="PF08784"/>
    </source>
</evidence>
<evidence type="ECO:0000256" key="2">
    <source>
        <dbReference type="ARBA" id="ARBA00007815"/>
    </source>
</evidence>
<keyword evidence="5" id="KW-0539">Nucleus</keyword>
<dbReference type="FunFam" id="2.40.50.140:FF:000317">
    <property type="entry name" value="Replication protein A2"/>
    <property type="match status" value="1"/>
</dbReference>
<dbReference type="InterPro" id="IPR014646">
    <property type="entry name" value="Rfa2/RPA32"/>
</dbReference>
<comment type="subcellular location">
    <subcellularLocation>
        <location evidence="1">Nucleus</location>
    </subcellularLocation>
</comment>
<evidence type="ECO:0000256" key="3">
    <source>
        <dbReference type="ARBA" id="ARBA00022705"/>
    </source>
</evidence>
<keyword evidence="9" id="KW-1185">Reference proteome</keyword>
<dbReference type="FunFam" id="1.10.10.10:FF:000168">
    <property type="entry name" value="Replication protein A 32 kDa subunit"/>
    <property type="match status" value="1"/>
</dbReference>
<dbReference type="OrthoDB" id="25571at2759"/>
<keyword evidence="4" id="KW-0238">DNA-binding</keyword>
<dbReference type="GO" id="GO:0006260">
    <property type="term" value="P:DNA replication"/>
    <property type="evidence" value="ECO:0007669"/>
    <property type="project" value="UniProtKB-KW"/>
</dbReference>
<dbReference type="Gene3D" id="2.40.50.140">
    <property type="entry name" value="Nucleic acid-binding proteins"/>
    <property type="match status" value="1"/>
</dbReference>
<reference evidence="8" key="1">
    <citation type="submission" date="2020-05" db="UniProtKB">
        <authorList>
            <consortium name="EnsemblMetazoa"/>
        </authorList>
    </citation>
    <scope>IDENTIFICATION</scope>
    <source>
        <strain evidence="8">USDA</strain>
    </source>
</reference>
<dbReference type="AlphaFoldDB" id="A0A1I8NMN2"/>
<dbReference type="KEGG" id="scac:106080585"/>
<dbReference type="GO" id="GO:0035861">
    <property type="term" value="C:site of double-strand break"/>
    <property type="evidence" value="ECO:0007669"/>
    <property type="project" value="TreeGrafter"/>
</dbReference>
<dbReference type="InterPro" id="IPR014892">
    <property type="entry name" value="RPA_C"/>
</dbReference>
<dbReference type="GO" id="GO:0003697">
    <property type="term" value="F:single-stranded DNA binding"/>
    <property type="evidence" value="ECO:0007669"/>
    <property type="project" value="TreeGrafter"/>
</dbReference>
<dbReference type="SUPFAM" id="SSF50249">
    <property type="entry name" value="Nucleic acid-binding proteins"/>
    <property type="match status" value="1"/>
</dbReference>
<evidence type="ECO:0000256" key="6">
    <source>
        <dbReference type="SAM" id="MobiDB-lite"/>
    </source>
</evidence>
<evidence type="ECO:0000256" key="4">
    <source>
        <dbReference type="ARBA" id="ARBA00023125"/>
    </source>
</evidence>
<dbReference type="GO" id="GO:0005662">
    <property type="term" value="C:DNA replication factor A complex"/>
    <property type="evidence" value="ECO:0007669"/>
    <property type="project" value="TreeGrafter"/>
</dbReference>
<feature type="domain" description="Replication protein A C-terminal" evidence="7">
    <location>
        <begin position="160"/>
        <end position="237"/>
    </location>
</feature>
<comment type="similarity">
    <text evidence="2">Belongs to the replication factor A protein 2 family.</text>
</comment>
<dbReference type="PANTHER" id="PTHR13989:SF16">
    <property type="entry name" value="REPLICATION PROTEIN A2"/>
    <property type="match status" value="1"/>
</dbReference>
<dbReference type="EnsemblMetazoa" id="SCAU000377-RA">
    <property type="protein sequence ID" value="SCAU000377-PA"/>
    <property type="gene ID" value="SCAU000377"/>
</dbReference>
<accession>A0A1I8NMN2</accession>
<evidence type="ECO:0000313" key="9">
    <source>
        <dbReference type="Proteomes" id="UP000095300"/>
    </source>
</evidence>
<dbReference type="Proteomes" id="UP000095300">
    <property type="component" value="Unassembled WGS sequence"/>
</dbReference>
<dbReference type="PIRSF" id="PIRSF036949">
    <property type="entry name" value="RPA32"/>
    <property type="match status" value="1"/>
</dbReference>
<dbReference type="STRING" id="35570.A0A1I8NMN2"/>
<keyword evidence="3" id="KW-0235">DNA replication</keyword>
<dbReference type="SUPFAM" id="SSF46785">
    <property type="entry name" value="Winged helix' DNA-binding domain"/>
    <property type="match status" value="1"/>
</dbReference>
<gene>
    <name evidence="8" type="primary">106080585</name>
</gene>
<dbReference type="VEuPathDB" id="VectorBase:SCAU000377"/>
<dbReference type="PANTHER" id="PTHR13989">
    <property type="entry name" value="REPLICATION PROTEIN A-RELATED"/>
    <property type="match status" value="1"/>
</dbReference>
<dbReference type="GO" id="GO:0000724">
    <property type="term" value="P:double-strand break repair via homologous recombination"/>
    <property type="evidence" value="ECO:0007669"/>
    <property type="project" value="TreeGrafter"/>
</dbReference>
<dbReference type="GO" id="GO:0000781">
    <property type="term" value="C:chromosome, telomeric region"/>
    <property type="evidence" value="ECO:0007669"/>
    <property type="project" value="TreeGrafter"/>
</dbReference>
<proteinExistence type="inferred from homology"/>
<protein>
    <recommendedName>
        <fullName evidence="7">Replication protein A C-terminal domain-containing protein</fullName>
    </recommendedName>
</protein>
<evidence type="ECO:0000256" key="1">
    <source>
        <dbReference type="ARBA" id="ARBA00004123"/>
    </source>
</evidence>
<dbReference type="Gene3D" id="1.10.10.10">
    <property type="entry name" value="Winged helix-like DNA-binding domain superfamily/Winged helix DNA-binding domain"/>
    <property type="match status" value="1"/>
</dbReference>